<organism evidence="1">
    <name type="scientific">marine metagenome</name>
    <dbReference type="NCBI Taxonomy" id="408172"/>
    <lineage>
        <taxon>unclassified sequences</taxon>
        <taxon>metagenomes</taxon>
        <taxon>ecological metagenomes</taxon>
    </lineage>
</organism>
<dbReference type="EMBL" id="UINC01217933">
    <property type="protein sequence ID" value="SVE44747.1"/>
    <property type="molecule type" value="Genomic_DNA"/>
</dbReference>
<gene>
    <name evidence="1" type="ORF">METZ01_LOCUS497601</name>
</gene>
<dbReference type="PANTHER" id="PTHR40036">
    <property type="entry name" value="MACROCIN O-METHYLTRANSFERASE"/>
    <property type="match status" value="1"/>
</dbReference>
<feature type="non-terminal residue" evidence="1">
    <location>
        <position position="1"/>
    </location>
</feature>
<dbReference type="InterPro" id="IPR029063">
    <property type="entry name" value="SAM-dependent_MTases_sf"/>
</dbReference>
<evidence type="ECO:0008006" key="2">
    <source>
        <dbReference type="Google" id="ProtNLM"/>
    </source>
</evidence>
<dbReference type="Gene3D" id="3.40.50.150">
    <property type="entry name" value="Vaccinia Virus protein VP39"/>
    <property type="match status" value="1"/>
</dbReference>
<reference evidence="1" key="1">
    <citation type="submission" date="2018-05" db="EMBL/GenBank/DDBJ databases">
        <authorList>
            <person name="Lanie J.A."/>
            <person name="Ng W.-L."/>
            <person name="Kazmierczak K.M."/>
            <person name="Andrzejewski T.M."/>
            <person name="Davidsen T.M."/>
            <person name="Wayne K.J."/>
            <person name="Tettelin H."/>
            <person name="Glass J.I."/>
            <person name="Rusch D."/>
            <person name="Podicherti R."/>
            <person name="Tsui H.-C.T."/>
            <person name="Winkler M.E."/>
        </authorList>
    </citation>
    <scope>NUCLEOTIDE SEQUENCE</scope>
</reference>
<protein>
    <recommendedName>
        <fullName evidence="2">Methyltransferase</fullName>
    </recommendedName>
</protein>
<sequence>DLNDLGFSNVNYFHSLLFAEQMLEKFKPDFLKIMNEIGDKRGFDYDEGYTLYSSVKAVKNLSGSIAEVGVYQGSSAKLIAENKNDKNFYLFDTFEGLPKTTQNDEVKSGWLSNTSLDSVKQYLSNYENLFFYKGYFPQTAKNLTSEKFCLVHLDTDLYQSTLDSLEFFWPKMVKGGRIISHDYNAGNIGGVKQAFKEFFKESPEMLIEIADTQVLVVK</sequence>
<dbReference type="AlphaFoldDB" id="A0A383DJU0"/>
<dbReference type="Pfam" id="PF05711">
    <property type="entry name" value="TylF"/>
    <property type="match status" value="1"/>
</dbReference>
<dbReference type="InterPro" id="IPR008884">
    <property type="entry name" value="TylF_MeTrfase"/>
</dbReference>
<dbReference type="PANTHER" id="PTHR40036:SF1">
    <property type="entry name" value="MACROCIN O-METHYLTRANSFERASE"/>
    <property type="match status" value="1"/>
</dbReference>
<name>A0A383DJU0_9ZZZZ</name>
<accession>A0A383DJU0</accession>
<dbReference type="SUPFAM" id="SSF53335">
    <property type="entry name" value="S-adenosyl-L-methionine-dependent methyltransferases"/>
    <property type="match status" value="1"/>
</dbReference>
<proteinExistence type="predicted"/>
<evidence type="ECO:0000313" key="1">
    <source>
        <dbReference type="EMBL" id="SVE44747.1"/>
    </source>
</evidence>